<dbReference type="Proteomes" id="UP001341840">
    <property type="component" value="Unassembled WGS sequence"/>
</dbReference>
<keyword evidence="3" id="KW-1185">Reference proteome</keyword>
<organism evidence="2 3">
    <name type="scientific">Stylosanthes scabra</name>
    <dbReference type="NCBI Taxonomy" id="79078"/>
    <lineage>
        <taxon>Eukaryota</taxon>
        <taxon>Viridiplantae</taxon>
        <taxon>Streptophyta</taxon>
        <taxon>Embryophyta</taxon>
        <taxon>Tracheophyta</taxon>
        <taxon>Spermatophyta</taxon>
        <taxon>Magnoliopsida</taxon>
        <taxon>eudicotyledons</taxon>
        <taxon>Gunneridae</taxon>
        <taxon>Pentapetalae</taxon>
        <taxon>rosids</taxon>
        <taxon>fabids</taxon>
        <taxon>Fabales</taxon>
        <taxon>Fabaceae</taxon>
        <taxon>Papilionoideae</taxon>
        <taxon>50 kb inversion clade</taxon>
        <taxon>dalbergioids sensu lato</taxon>
        <taxon>Dalbergieae</taxon>
        <taxon>Pterocarpus clade</taxon>
        <taxon>Stylosanthes</taxon>
    </lineage>
</organism>
<accession>A0ABU6WEK1</accession>
<evidence type="ECO:0000313" key="2">
    <source>
        <dbReference type="EMBL" id="MED6183719.1"/>
    </source>
</evidence>
<feature type="compositionally biased region" description="Low complexity" evidence="1">
    <location>
        <begin position="25"/>
        <end position="39"/>
    </location>
</feature>
<gene>
    <name evidence="2" type="ORF">PIB30_040270</name>
</gene>
<evidence type="ECO:0000313" key="3">
    <source>
        <dbReference type="Proteomes" id="UP001341840"/>
    </source>
</evidence>
<protein>
    <submittedName>
        <fullName evidence="2">Uncharacterized protein</fullName>
    </submittedName>
</protein>
<feature type="region of interest" description="Disordered" evidence="1">
    <location>
        <begin position="1"/>
        <end position="70"/>
    </location>
</feature>
<sequence>MSNKSNAYDRFKAHLLNKSKKTVNTGGSTSETSKTVTVSPEIVPPTSSAVPDLSFARDTSATPSPSRARKTSIIGTDNLHKVGSEKTLNPSTAISIVRNSTTSVSLKNTLSEVKGSVLVPEGEVEQLRARVKTVEIEKRVVEGEKFELSSKVSKLEARLALES</sequence>
<comment type="caution">
    <text evidence="2">The sequence shown here is derived from an EMBL/GenBank/DDBJ whole genome shotgun (WGS) entry which is preliminary data.</text>
</comment>
<dbReference type="EMBL" id="JASCZI010181459">
    <property type="protein sequence ID" value="MED6183719.1"/>
    <property type="molecule type" value="Genomic_DNA"/>
</dbReference>
<name>A0ABU6WEK1_9FABA</name>
<proteinExistence type="predicted"/>
<reference evidence="2 3" key="1">
    <citation type="journal article" date="2023" name="Plants (Basel)">
        <title>Bridging the Gap: Combining Genomics and Transcriptomics Approaches to Understand Stylosanthes scabra, an Orphan Legume from the Brazilian Caatinga.</title>
        <authorList>
            <person name="Ferreira-Neto J.R.C."/>
            <person name="da Silva M.D."/>
            <person name="Binneck E."/>
            <person name="de Melo N.F."/>
            <person name="da Silva R.H."/>
            <person name="de Melo A.L.T.M."/>
            <person name="Pandolfi V."/>
            <person name="Bustamante F.O."/>
            <person name="Brasileiro-Vidal A.C."/>
            <person name="Benko-Iseppon A.M."/>
        </authorList>
    </citation>
    <scope>NUCLEOTIDE SEQUENCE [LARGE SCALE GENOMIC DNA]</scope>
    <source>
        <tissue evidence="2">Leaves</tissue>
    </source>
</reference>
<evidence type="ECO:0000256" key="1">
    <source>
        <dbReference type="SAM" id="MobiDB-lite"/>
    </source>
</evidence>